<organism evidence="4 5">
    <name type="scientific">Plasmodium chabaudi chabaudi</name>
    <dbReference type="NCBI Taxonomy" id="31271"/>
    <lineage>
        <taxon>Eukaryota</taxon>
        <taxon>Sar</taxon>
        <taxon>Alveolata</taxon>
        <taxon>Apicomplexa</taxon>
        <taxon>Aconoidasida</taxon>
        <taxon>Haemosporida</taxon>
        <taxon>Plasmodiidae</taxon>
        <taxon>Plasmodium</taxon>
        <taxon>Plasmodium (Vinckeia)</taxon>
    </lineage>
</organism>
<sequence>MGLYTTLHKVISTLGGLLLILYQLSKIDQNDMALSNLKKYMLDTPYVEFSNFILLSCSYLLLNILGSPKNKITINLKGILGCFLSTYAFMLFIQQFYICYGFYMSEILVTKENLYLCIYLMVYFSALCAESSSNMSSQKKYLMGNGKTINVEV</sequence>
<keyword evidence="5" id="KW-1185">Reference proteome</keyword>
<accession>A0A077TS33</accession>
<evidence type="ECO:0000313" key="6">
    <source>
        <dbReference type="Proteomes" id="UP000195489"/>
    </source>
</evidence>
<feature type="transmembrane region" description="Helical" evidence="1">
    <location>
        <begin position="78"/>
        <end position="98"/>
    </location>
</feature>
<evidence type="ECO:0000313" key="5">
    <source>
        <dbReference type="Proteomes" id="UP000071118"/>
    </source>
</evidence>
<keyword evidence="1" id="KW-0812">Transmembrane</keyword>
<evidence type="ECO:0000313" key="3">
    <source>
        <dbReference type="EMBL" id="SCN62436.1"/>
    </source>
</evidence>
<name>A0A077TS33_PLACU</name>
<gene>
    <name evidence="2" type="ORF">PCHAJ_000344200</name>
    <name evidence="4" type="ORF">PCHAS_1239400</name>
    <name evidence="3" type="ORF">PCHCB_000346900</name>
</gene>
<dbReference type="RefSeq" id="XP_016654354.1">
    <property type="nucleotide sequence ID" value="XM_016799003.1"/>
</dbReference>
<feature type="transmembrane region" description="Helical" evidence="1">
    <location>
        <begin position="49"/>
        <end position="66"/>
    </location>
</feature>
<reference evidence="4" key="2">
    <citation type="submission" date="2014-05" db="EMBL/GenBank/DDBJ databases">
        <authorList>
            <person name="Aslett M.A."/>
            <person name="De Silva N."/>
        </authorList>
    </citation>
    <scope>NUCLEOTIDE SEQUENCE</scope>
    <source>
        <strain evidence="4">AS</strain>
    </source>
</reference>
<keyword evidence="1" id="KW-1133">Transmembrane helix</keyword>
<protein>
    <submittedName>
        <fullName evidence="4">Uncharacterized protein</fullName>
    </submittedName>
</protein>
<dbReference type="EMBL" id="LK022889">
    <property type="protein sequence ID" value="VTZ69865.1"/>
    <property type="molecule type" value="Genomic_DNA"/>
</dbReference>
<evidence type="ECO:0000313" key="2">
    <source>
        <dbReference type="EMBL" id="SCM25389.1"/>
    </source>
</evidence>
<dbReference type="EMBL" id="LT608164">
    <property type="protein sequence ID" value="SCN62436.1"/>
    <property type="molecule type" value="Genomic_DNA"/>
</dbReference>
<keyword evidence="1" id="KW-0472">Membrane</keyword>
<reference evidence="4 5" key="1">
    <citation type="journal article" date="2014" name="BMC Biol.">
        <title>A comprehensive evaluation of rodent malaria parasite genomes and gene expression.</title>
        <authorList>
            <person name="Otto T.D."/>
            <person name="Bohme U."/>
            <person name="Jackson A.P."/>
            <person name="Hunt M."/>
            <person name="Franke-Fayard B."/>
            <person name="Hoeijmakers W.A."/>
            <person name="Religa A.A."/>
            <person name="Robertson L."/>
            <person name="Sanders M."/>
            <person name="Ogun S.A."/>
            <person name="Cunningham D."/>
            <person name="Erhart A."/>
            <person name="Billker O."/>
            <person name="Khan S.M."/>
            <person name="Stunnenberg H.G."/>
            <person name="Langhorne J."/>
            <person name="Holder A.A."/>
            <person name="Waters A.P."/>
            <person name="Newbold C.I."/>
            <person name="Pain A."/>
            <person name="Berriman M."/>
            <person name="Janse C.J."/>
        </authorList>
    </citation>
    <scope>NUCLEOTIDE SEQUENCE [LARGE SCALE GENOMIC DNA]</scope>
    <source>
        <strain evidence="4 5">AS</strain>
    </source>
</reference>
<evidence type="ECO:0000256" key="1">
    <source>
        <dbReference type="SAM" id="Phobius"/>
    </source>
</evidence>
<dbReference type="KEGG" id="pcb:PCHAS_1239400"/>
<reference evidence="4" key="3">
    <citation type="submission" date="2019-05" db="EMBL/GenBank/DDBJ databases">
        <authorList>
            <consortium name="Pathogen Informatics"/>
        </authorList>
    </citation>
    <scope>NUCLEOTIDE SEQUENCE</scope>
    <source>
        <strain evidence="2 7">AJ</strain>
        <strain evidence="4">AS</strain>
        <strain evidence="3 6">CB</strain>
    </source>
</reference>
<dbReference type="VEuPathDB" id="PlasmoDB:PCHAS_1239400"/>
<dbReference type="Proteomes" id="UP000195489">
    <property type="component" value="Chromosome 12"/>
</dbReference>
<evidence type="ECO:0000313" key="7">
    <source>
        <dbReference type="Proteomes" id="UP000507163"/>
    </source>
</evidence>
<dbReference type="Proteomes" id="UP000071118">
    <property type="component" value="Chromosome 12"/>
</dbReference>
<feature type="transmembrane region" description="Helical" evidence="1">
    <location>
        <begin position="113"/>
        <end position="133"/>
    </location>
</feature>
<proteinExistence type="predicted"/>
<dbReference type="Proteomes" id="UP000507163">
    <property type="component" value="Chromosome 12"/>
</dbReference>
<dbReference type="OrthoDB" id="371538at2759"/>
<dbReference type="GeneID" id="3487269"/>
<dbReference type="AlphaFoldDB" id="A0A077TS33"/>
<evidence type="ECO:0000313" key="4">
    <source>
        <dbReference type="EMBL" id="VTZ69865.1"/>
    </source>
</evidence>
<dbReference type="EMBL" id="LT608178">
    <property type="protein sequence ID" value="SCM25389.1"/>
    <property type="molecule type" value="Genomic_DNA"/>
</dbReference>